<dbReference type="KEGG" id="cme:CYME_CMQ266C"/>
<reference evidence="1 2" key="2">
    <citation type="journal article" date="2007" name="BMC Biol.">
        <title>A 100%-complete sequence reveals unusually simple genomic features in the hot-spring red alga Cyanidioschyzon merolae.</title>
        <authorList>
            <person name="Nozaki H."/>
            <person name="Takano H."/>
            <person name="Misumi O."/>
            <person name="Terasawa K."/>
            <person name="Matsuzaki M."/>
            <person name="Maruyama S."/>
            <person name="Nishida K."/>
            <person name="Yagisawa F."/>
            <person name="Yoshida Y."/>
            <person name="Fujiwara T."/>
            <person name="Takio S."/>
            <person name="Tamura K."/>
            <person name="Chung S.J."/>
            <person name="Nakamura S."/>
            <person name="Kuroiwa H."/>
            <person name="Tanaka K."/>
            <person name="Sato N."/>
            <person name="Kuroiwa T."/>
        </authorList>
    </citation>
    <scope>NUCLEOTIDE SEQUENCE [LARGE SCALE GENOMIC DNA]</scope>
    <source>
        <strain evidence="1 2">10D</strain>
    </source>
</reference>
<dbReference type="Proteomes" id="UP000007014">
    <property type="component" value="Chromosome 17"/>
</dbReference>
<dbReference type="RefSeq" id="XP_005538185.1">
    <property type="nucleotide sequence ID" value="XM_005538128.1"/>
</dbReference>
<protein>
    <recommendedName>
        <fullName evidence="3">Pentapeptide repeat-containing protein</fullName>
    </recommendedName>
</protein>
<dbReference type="SUPFAM" id="SSF141571">
    <property type="entry name" value="Pentapeptide repeat-like"/>
    <property type="match status" value="1"/>
</dbReference>
<dbReference type="EMBL" id="AP006499">
    <property type="protein sequence ID" value="BAM82149.1"/>
    <property type="molecule type" value="Genomic_DNA"/>
</dbReference>
<dbReference type="Pfam" id="PF00805">
    <property type="entry name" value="Pentapeptide"/>
    <property type="match status" value="2"/>
</dbReference>
<dbReference type="Gene3D" id="2.160.20.80">
    <property type="entry name" value="E3 ubiquitin-protein ligase SopA"/>
    <property type="match status" value="1"/>
</dbReference>
<evidence type="ECO:0008006" key="3">
    <source>
        <dbReference type="Google" id="ProtNLM"/>
    </source>
</evidence>
<name>M1VAK2_CYAM1</name>
<dbReference type="PANTHER" id="PTHR47200:SF2">
    <property type="entry name" value="THYLAKOID LUMENAL 15 KDA PROTEIN 1, CHLOROPLASTIC"/>
    <property type="match status" value="1"/>
</dbReference>
<dbReference type="eggNOG" id="ENOG502S4CZ">
    <property type="taxonomic scope" value="Eukaryota"/>
</dbReference>
<dbReference type="GeneID" id="16996213"/>
<dbReference type="InterPro" id="IPR001646">
    <property type="entry name" value="5peptide_repeat"/>
</dbReference>
<dbReference type="InterPro" id="IPR044213">
    <property type="entry name" value="At2g44920-like"/>
</dbReference>
<keyword evidence="2" id="KW-1185">Reference proteome</keyword>
<dbReference type="HOGENOM" id="CLU_1035683_0_0_1"/>
<evidence type="ECO:0000313" key="2">
    <source>
        <dbReference type="Proteomes" id="UP000007014"/>
    </source>
</evidence>
<accession>M1VAK2</accession>
<dbReference type="OrthoDB" id="9989223at2759"/>
<proteinExistence type="predicted"/>
<organism evidence="1 2">
    <name type="scientific">Cyanidioschyzon merolae (strain NIES-3377 / 10D)</name>
    <name type="common">Unicellular red alga</name>
    <dbReference type="NCBI Taxonomy" id="280699"/>
    <lineage>
        <taxon>Eukaryota</taxon>
        <taxon>Rhodophyta</taxon>
        <taxon>Bangiophyceae</taxon>
        <taxon>Cyanidiales</taxon>
        <taxon>Cyanidiaceae</taxon>
        <taxon>Cyanidioschyzon</taxon>
    </lineage>
</organism>
<dbReference type="Gramene" id="CMQ266CT">
    <property type="protein sequence ID" value="CMQ266CT"/>
    <property type="gene ID" value="CMQ266C"/>
</dbReference>
<reference evidence="1 2" key="1">
    <citation type="journal article" date="2004" name="Nature">
        <title>Genome sequence of the ultrasmall unicellular red alga Cyanidioschyzon merolae 10D.</title>
        <authorList>
            <person name="Matsuzaki M."/>
            <person name="Misumi O."/>
            <person name="Shin-i T."/>
            <person name="Maruyama S."/>
            <person name="Takahara M."/>
            <person name="Miyagishima S."/>
            <person name="Mori T."/>
            <person name="Nishida K."/>
            <person name="Yagisawa F."/>
            <person name="Nishida K."/>
            <person name="Yoshida Y."/>
            <person name="Nishimura Y."/>
            <person name="Nakao S."/>
            <person name="Kobayashi T."/>
            <person name="Momoyama Y."/>
            <person name="Higashiyama T."/>
            <person name="Minoda A."/>
            <person name="Sano M."/>
            <person name="Nomoto H."/>
            <person name="Oishi K."/>
            <person name="Hayashi H."/>
            <person name="Ohta F."/>
            <person name="Nishizaka S."/>
            <person name="Haga S."/>
            <person name="Miura S."/>
            <person name="Morishita T."/>
            <person name="Kabeya Y."/>
            <person name="Terasawa K."/>
            <person name="Suzuki Y."/>
            <person name="Ishii Y."/>
            <person name="Asakawa S."/>
            <person name="Takano H."/>
            <person name="Ohta N."/>
            <person name="Kuroiwa H."/>
            <person name="Tanaka K."/>
            <person name="Shimizu N."/>
            <person name="Sugano S."/>
            <person name="Sato N."/>
            <person name="Nozaki H."/>
            <person name="Ogasawara N."/>
            <person name="Kohara Y."/>
            <person name="Kuroiwa T."/>
        </authorList>
    </citation>
    <scope>NUCLEOTIDE SEQUENCE [LARGE SCALE GENOMIC DNA]</scope>
    <source>
        <strain evidence="1 2">10D</strain>
    </source>
</reference>
<dbReference type="AlphaFoldDB" id="M1VAK2"/>
<sequence>MSNCSTMSGTVRELNRATYTSWSETAARQLATIPLQTGFVNACSPSSQTKKPTPSCRYCFGKQQALVCEKQRKTCAFAVRSRAQATALLRGVVGPGPQPESGESQKRALAALFVGLCLMCGLPKDAVAISGGGLDYAGQQLSEQDLSHRKLSQKDFSGSTCRKTNFSGSDLSGARFFKADLTEANFENAQLIGASLEQTVLRGSNFQNAVLRSTYWTESVLTIANIENTDWTDALLEPTWQMKLCSRSDAKGMNTLTNTDTRESLMCPD</sequence>
<evidence type="ECO:0000313" key="1">
    <source>
        <dbReference type="EMBL" id="BAM82149.1"/>
    </source>
</evidence>
<dbReference type="PANTHER" id="PTHR47200">
    <property type="entry name" value="THYLAKOID LUMENAL 15 KDA PROTEIN 1, CHLOROPLASTIC"/>
    <property type="match status" value="1"/>
</dbReference>
<gene>
    <name evidence="1" type="ORF">CYME_CMQ266C</name>
</gene>